<proteinExistence type="predicted"/>
<evidence type="ECO:0000313" key="1">
    <source>
        <dbReference type="EMBL" id="PIT94177.1"/>
    </source>
</evidence>
<comment type="caution">
    <text evidence="1">The sequence shown here is derived from an EMBL/GenBank/DDBJ whole genome shotgun (WGS) entry which is preliminary data.</text>
</comment>
<dbReference type="EMBL" id="PFAS01000005">
    <property type="protein sequence ID" value="PIT94177.1"/>
    <property type="molecule type" value="Genomic_DNA"/>
</dbReference>
<gene>
    <name evidence="1" type="ORF">COU00_00300</name>
</gene>
<dbReference type="InterPro" id="IPR043519">
    <property type="entry name" value="NT_sf"/>
</dbReference>
<protein>
    <recommendedName>
        <fullName evidence="3">Polymerase nucleotidyl transferase domain-containing protein</fullName>
    </recommendedName>
</protein>
<name>A0A2M6WN10_9BACT</name>
<dbReference type="Proteomes" id="UP000229335">
    <property type="component" value="Unassembled WGS sequence"/>
</dbReference>
<evidence type="ECO:0000313" key="2">
    <source>
        <dbReference type="Proteomes" id="UP000229335"/>
    </source>
</evidence>
<dbReference type="SUPFAM" id="SSF81301">
    <property type="entry name" value="Nucleotidyltransferase"/>
    <property type="match status" value="1"/>
</dbReference>
<reference evidence="2" key="1">
    <citation type="submission" date="2017-09" db="EMBL/GenBank/DDBJ databases">
        <title>Depth-based differentiation of microbial function through sediment-hosted aquifers and enrichment of novel symbionts in the deep terrestrial subsurface.</title>
        <authorList>
            <person name="Probst A.J."/>
            <person name="Ladd B."/>
            <person name="Jarett J.K."/>
            <person name="Geller-Mcgrath D.E."/>
            <person name="Sieber C.M.K."/>
            <person name="Emerson J.B."/>
            <person name="Anantharaman K."/>
            <person name="Thomas B.C."/>
            <person name="Malmstrom R."/>
            <person name="Stieglmeier M."/>
            <person name="Klingl A."/>
            <person name="Woyke T."/>
            <person name="Ryan C.M."/>
            <person name="Banfield J.F."/>
        </authorList>
    </citation>
    <scope>NUCLEOTIDE SEQUENCE [LARGE SCALE GENOMIC DNA]</scope>
</reference>
<sequence length="331" mass="38649">MLSSTFTTLREVAFDFEHDILWLKPKRQLEQAVLQTLAYFDVFNFPLTDWEIYKYLWVDNLADKKISYFQAREVLAHLPAVECQDGFYFLAGQSALISLRKQRQIIAREKYQRARRVAVLFSVWPFIKMIAVCNSLAYDNARAESDIDFFIIAKTGKTWTVRFLTTLILKILRLRPTKKTKQDKICVNFIISEGALNLEPLLIAGDVYFKYWLKQLVPLYNQGDIFQKFIQANDFIGNSINSAVPALCRNQRKVEHGPLFKFIKIILEIISGGSWTENLGKKIQLKMMPLNLKMQADKGTAVVMTDDVLKFHEQDRRAEYRDLWRQVKSKK</sequence>
<evidence type="ECO:0008006" key="3">
    <source>
        <dbReference type="Google" id="ProtNLM"/>
    </source>
</evidence>
<accession>A0A2M6WN10</accession>
<dbReference type="AlphaFoldDB" id="A0A2M6WN10"/>
<organism evidence="1 2">
    <name type="scientific">Candidatus Falkowbacteria bacterium CG10_big_fil_rev_8_21_14_0_10_43_11</name>
    <dbReference type="NCBI Taxonomy" id="1974568"/>
    <lineage>
        <taxon>Bacteria</taxon>
        <taxon>Candidatus Falkowiibacteriota</taxon>
    </lineage>
</organism>